<dbReference type="Proteomes" id="UP000198282">
    <property type="component" value="Unassembled WGS sequence"/>
</dbReference>
<dbReference type="OrthoDB" id="3540834at2"/>
<accession>A0A239P517</accession>
<dbReference type="NCBIfam" id="TIGR04497">
    <property type="entry name" value="GRASP_targ_2"/>
    <property type="match status" value="1"/>
</dbReference>
<keyword evidence="3" id="KW-1185">Reference proteome</keyword>
<evidence type="ECO:0000313" key="2">
    <source>
        <dbReference type="EMBL" id="SNT62166.1"/>
    </source>
</evidence>
<dbReference type="AlphaFoldDB" id="A0A239P517"/>
<reference evidence="2 3" key="1">
    <citation type="submission" date="2017-06" db="EMBL/GenBank/DDBJ databases">
        <authorList>
            <person name="Kim H.J."/>
            <person name="Triplett B.A."/>
        </authorList>
    </citation>
    <scope>NUCLEOTIDE SEQUENCE [LARGE SCALE GENOMIC DNA]</scope>
    <source>
        <strain evidence="2 3">CGMCC 4.2132</strain>
    </source>
</reference>
<feature type="region of interest" description="Disordered" evidence="1">
    <location>
        <begin position="26"/>
        <end position="56"/>
    </location>
</feature>
<dbReference type="RefSeq" id="WP_089213278.1">
    <property type="nucleotide sequence ID" value="NZ_FZOD01000088.1"/>
</dbReference>
<sequence>MSEIKIDDIAPFGSELNENDLRLVSGGMRPDKSKSSLVIDGIDASGDGTTGTDADF</sequence>
<evidence type="ECO:0000256" key="1">
    <source>
        <dbReference type="SAM" id="MobiDB-lite"/>
    </source>
</evidence>
<evidence type="ECO:0000313" key="3">
    <source>
        <dbReference type="Proteomes" id="UP000198282"/>
    </source>
</evidence>
<organism evidence="2 3">
    <name type="scientific">Streptosporangium subroseum</name>
    <dbReference type="NCBI Taxonomy" id="106412"/>
    <lineage>
        <taxon>Bacteria</taxon>
        <taxon>Bacillati</taxon>
        <taxon>Actinomycetota</taxon>
        <taxon>Actinomycetes</taxon>
        <taxon>Streptosporangiales</taxon>
        <taxon>Streptosporangiaceae</taxon>
        <taxon>Streptosporangium</taxon>
    </lineage>
</organism>
<proteinExistence type="predicted"/>
<protein>
    <submittedName>
        <fullName evidence="2">Putative ATP-grasp target RiPP</fullName>
    </submittedName>
</protein>
<dbReference type="InterPro" id="IPR030988">
    <property type="entry name" value="GRASP_targ_2_Rhodococcus"/>
</dbReference>
<dbReference type="EMBL" id="FZOD01000088">
    <property type="protein sequence ID" value="SNT62166.1"/>
    <property type="molecule type" value="Genomic_DNA"/>
</dbReference>
<name>A0A239P517_9ACTN</name>
<gene>
    <name evidence="2" type="ORF">SAMN05216276_108822</name>
</gene>